<sequence>MLIYDRFRSSTKAVIPLADLVSNERARSKIGDRPDEGKKRNETERNGMERNGTNGDLEPVTPSVHIHTGGGTLSHNDLFSPFIFSTKTRQVDVFLFVSTTRLLATGAFLRRLLQSARAAHRLAT</sequence>
<comment type="caution">
    <text evidence="2">The sequence shown here is derived from an EMBL/GenBank/DDBJ whole genome shotgun (WGS) entry which is preliminary data.</text>
</comment>
<proteinExistence type="predicted"/>
<organism evidence="2 3">
    <name type="scientific">Vespula vulgaris</name>
    <name type="common">Yellow jacket</name>
    <name type="synonym">Wasp</name>
    <dbReference type="NCBI Taxonomy" id="7454"/>
    <lineage>
        <taxon>Eukaryota</taxon>
        <taxon>Metazoa</taxon>
        <taxon>Ecdysozoa</taxon>
        <taxon>Arthropoda</taxon>
        <taxon>Hexapoda</taxon>
        <taxon>Insecta</taxon>
        <taxon>Pterygota</taxon>
        <taxon>Neoptera</taxon>
        <taxon>Endopterygota</taxon>
        <taxon>Hymenoptera</taxon>
        <taxon>Apocrita</taxon>
        <taxon>Aculeata</taxon>
        <taxon>Vespoidea</taxon>
        <taxon>Vespidae</taxon>
        <taxon>Vespinae</taxon>
        <taxon>Vespula</taxon>
    </lineage>
</organism>
<dbReference type="AlphaFoldDB" id="A0A834KLM2"/>
<dbReference type="Proteomes" id="UP000614350">
    <property type="component" value="Unassembled WGS sequence"/>
</dbReference>
<dbReference type="EMBL" id="JACSEA010000002">
    <property type="protein sequence ID" value="KAF7408802.1"/>
    <property type="molecule type" value="Genomic_DNA"/>
</dbReference>
<name>A0A834KLM2_VESVU</name>
<evidence type="ECO:0000313" key="2">
    <source>
        <dbReference type="EMBL" id="KAF7408802.1"/>
    </source>
</evidence>
<feature type="compositionally biased region" description="Basic and acidic residues" evidence="1">
    <location>
        <begin position="25"/>
        <end position="48"/>
    </location>
</feature>
<reference evidence="2" key="1">
    <citation type="journal article" date="2020" name="G3 (Bethesda)">
        <title>High-Quality Assemblies for Three Invasive Social Wasps from the &lt;i&gt;Vespula&lt;/i&gt; Genus.</title>
        <authorList>
            <person name="Harrop T.W.R."/>
            <person name="Guhlin J."/>
            <person name="McLaughlin G.M."/>
            <person name="Permina E."/>
            <person name="Stockwell P."/>
            <person name="Gilligan J."/>
            <person name="Le Lec M.F."/>
            <person name="Gruber M.A.M."/>
            <person name="Quinn O."/>
            <person name="Lovegrove M."/>
            <person name="Duncan E.J."/>
            <person name="Remnant E.J."/>
            <person name="Van Eeckhoven J."/>
            <person name="Graham B."/>
            <person name="Knapp R.A."/>
            <person name="Langford K.W."/>
            <person name="Kronenberg Z."/>
            <person name="Press M.O."/>
            <person name="Eacker S.M."/>
            <person name="Wilson-Rankin E.E."/>
            <person name="Purcell J."/>
            <person name="Lester P.J."/>
            <person name="Dearden P.K."/>
        </authorList>
    </citation>
    <scope>NUCLEOTIDE SEQUENCE</scope>
    <source>
        <strain evidence="2">Marl-1</strain>
    </source>
</reference>
<keyword evidence="3" id="KW-1185">Reference proteome</keyword>
<evidence type="ECO:0000256" key="1">
    <source>
        <dbReference type="SAM" id="MobiDB-lite"/>
    </source>
</evidence>
<evidence type="ECO:0000313" key="3">
    <source>
        <dbReference type="Proteomes" id="UP000614350"/>
    </source>
</evidence>
<protein>
    <submittedName>
        <fullName evidence="2">Uncharacterized protein</fullName>
    </submittedName>
</protein>
<feature type="region of interest" description="Disordered" evidence="1">
    <location>
        <begin position="25"/>
        <end position="68"/>
    </location>
</feature>
<gene>
    <name evidence="2" type="ORF">HZH66_003339</name>
</gene>
<accession>A0A834KLM2</accession>